<reference evidence="2" key="1">
    <citation type="submission" date="2022-08" db="UniProtKB">
        <authorList>
            <consortium name="EnsemblMetazoa"/>
        </authorList>
    </citation>
    <scope>IDENTIFICATION</scope>
    <source>
        <strain evidence="2">05x7-T-G4-1.051#20</strain>
    </source>
</reference>
<dbReference type="Proteomes" id="UP000005408">
    <property type="component" value="Unassembled WGS sequence"/>
</dbReference>
<organism evidence="2 3">
    <name type="scientific">Magallana gigas</name>
    <name type="common">Pacific oyster</name>
    <name type="synonym">Crassostrea gigas</name>
    <dbReference type="NCBI Taxonomy" id="29159"/>
    <lineage>
        <taxon>Eukaryota</taxon>
        <taxon>Metazoa</taxon>
        <taxon>Spiralia</taxon>
        <taxon>Lophotrochozoa</taxon>
        <taxon>Mollusca</taxon>
        <taxon>Bivalvia</taxon>
        <taxon>Autobranchia</taxon>
        <taxon>Pteriomorphia</taxon>
        <taxon>Ostreida</taxon>
        <taxon>Ostreoidea</taxon>
        <taxon>Ostreidae</taxon>
        <taxon>Magallana</taxon>
    </lineage>
</organism>
<keyword evidence="1" id="KW-0732">Signal</keyword>
<sequence>MYAAIVVFFASIVGVNSLSIHKRSCSVTIDSDFAVNKFLGDWYMLKRKPTGAKKISVDKYAWHVTKGTGNTLNIRQTGRLTIEGVYRPCFNKTATLTPGVNNGEFLWRSNTAVSRADIEVIKIDEGLAYIDMCVPSKSRGKCGSFVLSRDDSPSEQEVRTMDAGINSELCEDSSKFENLIKPDVEICP</sequence>
<evidence type="ECO:0000313" key="2">
    <source>
        <dbReference type="EnsemblMetazoa" id="G7420.1:cds"/>
    </source>
</evidence>
<feature type="signal peptide" evidence="1">
    <location>
        <begin position="1"/>
        <end position="17"/>
    </location>
</feature>
<accession>A0A8W8NQP1</accession>
<dbReference type="OrthoDB" id="6103938at2759"/>
<dbReference type="Gene3D" id="2.40.128.20">
    <property type="match status" value="1"/>
</dbReference>
<dbReference type="EnsemblMetazoa" id="G7420.1">
    <property type="protein sequence ID" value="G7420.1:cds"/>
    <property type="gene ID" value="G7420"/>
</dbReference>
<feature type="chain" id="PRO_5036471418" description="Apolipoprotein D" evidence="1">
    <location>
        <begin position="18"/>
        <end position="188"/>
    </location>
</feature>
<protein>
    <recommendedName>
        <fullName evidence="4">Apolipoprotein D</fullName>
    </recommendedName>
</protein>
<evidence type="ECO:0008006" key="4">
    <source>
        <dbReference type="Google" id="ProtNLM"/>
    </source>
</evidence>
<keyword evidence="3" id="KW-1185">Reference proteome</keyword>
<dbReference type="GO" id="GO:0008289">
    <property type="term" value="F:lipid binding"/>
    <property type="evidence" value="ECO:0007669"/>
    <property type="project" value="UniProtKB-KW"/>
</dbReference>
<dbReference type="AlphaFoldDB" id="A0A8W8NQP1"/>
<evidence type="ECO:0000256" key="1">
    <source>
        <dbReference type="SAM" id="SignalP"/>
    </source>
</evidence>
<evidence type="ECO:0000313" key="3">
    <source>
        <dbReference type="Proteomes" id="UP000005408"/>
    </source>
</evidence>
<name>A0A8W8NQP1_MAGGI</name>
<dbReference type="SUPFAM" id="SSF50814">
    <property type="entry name" value="Lipocalins"/>
    <property type="match status" value="1"/>
</dbReference>
<dbReference type="KEGG" id="crg:105324737"/>
<dbReference type="GeneID" id="105324737"/>
<dbReference type="InterPro" id="IPR012674">
    <property type="entry name" value="Calycin"/>
</dbReference>
<proteinExistence type="predicted"/>